<evidence type="ECO:0000313" key="2">
    <source>
        <dbReference type="Proteomes" id="UP000298787"/>
    </source>
</evidence>
<dbReference type="GO" id="GO:0061617">
    <property type="term" value="C:MICOS complex"/>
    <property type="evidence" value="ECO:0007669"/>
    <property type="project" value="TreeGrafter"/>
</dbReference>
<dbReference type="Proteomes" id="UP000298787">
    <property type="component" value="Chromosome 10"/>
</dbReference>
<keyword evidence="2" id="KW-1185">Reference proteome</keyword>
<dbReference type="STRING" id="240159.A0A4U5URI4"/>
<accession>A0A4U5URI4</accession>
<evidence type="ECO:0000313" key="1">
    <source>
        <dbReference type="EMBL" id="TKS77100.1"/>
    </source>
</evidence>
<dbReference type="PROSITE" id="PS51808">
    <property type="entry name" value="CHCH"/>
    <property type="match status" value="1"/>
</dbReference>
<proteinExistence type="predicted"/>
<dbReference type="GO" id="GO:0007007">
    <property type="term" value="P:inner mitochondrial membrane organization"/>
    <property type="evidence" value="ECO:0007669"/>
    <property type="project" value="TreeGrafter"/>
</dbReference>
<protein>
    <submittedName>
        <fullName evidence="1">MICOS complex subunit mic25a</fullName>
    </submittedName>
</protein>
<reference evidence="1 2" key="1">
    <citation type="submission" date="2019-01" db="EMBL/GenBank/DDBJ databases">
        <title>Genome Assembly of Collichthys lucidus.</title>
        <authorList>
            <person name="Cai M."/>
            <person name="Xiao S."/>
        </authorList>
    </citation>
    <scope>NUCLEOTIDE SEQUENCE [LARGE SCALE GENOMIC DNA]</scope>
    <source>
        <strain evidence="1">JT15FE1705JMU</strain>
        <tissue evidence="1">Muscle</tissue>
    </source>
</reference>
<sequence>MVLHVKLLGRLCAQKPASLAALSDSRLRSVYETQAIGSDLIWRSAALIIMMNLPHSVSMCVCKDPPCLSPLMLRFCGTVLLLKALDAFYKEQLAQLEERVQHLHKHTLWQAYTDAYEDFIRGFHRHPDLHNWERYEQGKEQFHQAASKTEGNLSSGGTSLNSQLLSDLPSLCQRIPAHGDHSAMRLETLTSPESKLKSRLLGNDCCAVAEKPTENMCFMRDKVKSEYYCIEDPLYLVAVVIGMERWKRTNVEIQDRGEEDVCPQSIEKLSGCRIREVNAETNFAKLNQNLNQRLKCVLIATHDVTLDCTDHYSNNSVGQIRLDFLGHDNVTDVDRSRNTDPVCSGLQTQILSCYRENREQTLRCSDLAKEYMQCINAAKKQGQLLRRTHTHTHVSRALLRSTDVAGFGSNTQGVPRKVKSCLSDCRESETEPNRERSEEMTRTLPVKVELCMCVVAFRSKRHIKLNLEPVFPLSSTSWPPVALRRLKALKRVESRGSGVVRPINRRASAYHLGAPIACQSSDKMDFQLSQGSLARTCWSTTDEERVETGNSYLTKAFTLALRAAPAAVLFLKHES</sequence>
<dbReference type="PANTHER" id="PTHR21588:SF17">
    <property type="entry name" value="MICOS COMPLEX SUBUNIT MIC25 ISOFORM X1-RELATED"/>
    <property type="match status" value="1"/>
</dbReference>
<dbReference type="EMBL" id="CM014087">
    <property type="protein sequence ID" value="TKS77100.1"/>
    <property type="molecule type" value="Genomic_DNA"/>
</dbReference>
<gene>
    <name evidence="1" type="ORF">D9C73_011191</name>
</gene>
<dbReference type="InterPro" id="IPR052632">
    <property type="entry name" value="MICOS_subunit_Mic19"/>
</dbReference>
<organism evidence="1 2">
    <name type="scientific">Collichthys lucidus</name>
    <name type="common">Big head croaker</name>
    <name type="synonym">Sciaena lucida</name>
    <dbReference type="NCBI Taxonomy" id="240159"/>
    <lineage>
        <taxon>Eukaryota</taxon>
        <taxon>Metazoa</taxon>
        <taxon>Chordata</taxon>
        <taxon>Craniata</taxon>
        <taxon>Vertebrata</taxon>
        <taxon>Euteleostomi</taxon>
        <taxon>Actinopterygii</taxon>
        <taxon>Neopterygii</taxon>
        <taxon>Teleostei</taxon>
        <taxon>Neoteleostei</taxon>
        <taxon>Acanthomorphata</taxon>
        <taxon>Eupercaria</taxon>
        <taxon>Sciaenidae</taxon>
        <taxon>Collichthys</taxon>
    </lineage>
</organism>
<dbReference type="PANTHER" id="PTHR21588">
    <property type="entry name" value="COILED-COIL-HELIX-COILED-COIL-HELIX DOMAIN CONTAINING 6"/>
    <property type="match status" value="1"/>
</dbReference>
<dbReference type="AlphaFoldDB" id="A0A4U5URI4"/>
<name>A0A4U5URI4_COLLU</name>